<dbReference type="AlphaFoldDB" id="A0A1F6CQ67"/>
<sequence>MRTRIHKISRYAPSIFQGKFDFSSARRGASLSVAHPWEHMGLRLLGAALVVIFCGYLYFVSASILNVIARKEALTQVSVIQGSIGGLEQNYFELTKAISPQSGPALGLSPITHQAYVYRPGNVGAATIVRNEI</sequence>
<evidence type="ECO:0000256" key="1">
    <source>
        <dbReference type="SAM" id="Phobius"/>
    </source>
</evidence>
<feature type="transmembrane region" description="Helical" evidence="1">
    <location>
        <begin position="44"/>
        <end position="69"/>
    </location>
</feature>
<organism evidence="2 3">
    <name type="scientific">Candidatus Kaiserbacteria bacterium RIFCSPHIGHO2_01_FULL_54_36b</name>
    <dbReference type="NCBI Taxonomy" id="1798483"/>
    <lineage>
        <taxon>Bacteria</taxon>
        <taxon>Candidatus Kaiseribacteriota</taxon>
    </lineage>
</organism>
<reference evidence="2 3" key="1">
    <citation type="journal article" date="2016" name="Nat. Commun.">
        <title>Thousands of microbial genomes shed light on interconnected biogeochemical processes in an aquifer system.</title>
        <authorList>
            <person name="Anantharaman K."/>
            <person name="Brown C.T."/>
            <person name="Hug L.A."/>
            <person name="Sharon I."/>
            <person name="Castelle C.J."/>
            <person name="Probst A.J."/>
            <person name="Thomas B.C."/>
            <person name="Singh A."/>
            <person name="Wilkins M.J."/>
            <person name="Karaoz U."/>
            <person name="Brodie E.L."/>
            <person name="Williams K.H."/>
            <person name="Hubbard S.S."/>
            <person name="Banfield J.F."/>
        </authorList>
    </citation>
    <scope>NUCLEOTIDE SEQUENCE [LARGE SCALE GENOMIC DNA]</scope>
</reference>
<keyword evidence="1" id="KW-1133">Transmembrane helix</keyword>
<protein>
    <recommendedName>
        <fullName evidence="4">Cell division protein FtsL</fullName>
    </recommendedName>
</protein>
<dbReference type="EMBL" id="MFKW01000037">
    <property type="protein sequence ID" value="OGG51171.1"/>
    <property type="molecule type" value="Genomic_DNA"/>
</dbReference>
<evidence type="ECO:0008006" key="4">
    <source>
        <dbReference type="Google" id="ProtNLM"/>
    </source>
</evidence>
<dbReference type="Proteomes" id="UP000176445">
    <property type="component" value="Unassembled WGS sequence"/>
</dbReference>
<proteinExistence type="predicted"/>
<gene>
    <name evidence="2" type="ORF">A2704_02910</name>
</gene>
<keyword evidence="1" id="KW-0472">Membrane</keyword>
<evidence type="ECO:0000313" key="3">
    <source>
        <dbReference type="Proteomes" id="UP000176445"/>
    </source>
</evidence>
<keyword evidence="1" id="KW-0812">Transmembrane</keyword>
<name>A0A1F6CQ67_9BACT</name>
<evidence type="ECO:0000313" key="2">
    <source>
        <dbReference type="EMBL" id="OGG51171.1"/>
    </source>
</evidence>
<comment type="caution">
    <text evidence="2">The sequence shown here is derived from an EMBL/GenBank/DDBJ whole genome shotgun (WGS) entry which is preliminary data.</text>
</comment>
<accession>A0A1F6CQ67</accession>